<organism evidence="2 3">
    <name type="scientific">Pseudoalteromonas neustonica</name>
    <dbReference type="NCBI Taxonomy" id="1840331"/>
    <lineage>
        <taxon>Bacteria</taxon>
        <taxon>Pseudomonadati</taxon>
        <taxon>Pseudomonadota</taxon>
        <taxon>Gammaproteobacteria</taxon>
        <taxon>Alteromonadales</taxon>
        <taxon>Pseudoalteromonadaceae</taxon>
        <taxon>Pseudoalteromonas</taxon>
    </lineage>
</organism>
<dbReference type="InterPro" id="IPR026820">
    <property type="entry name" value="VioB/RebD_dom"/>
</dbReference>
<evidence type="ECO:0000313" key="2">
    <source>
        <dbReference type="EMBL" id="TVU81785.1"/>
    </source>
</evidence>
<name>A0ABY3FAY3_9GAMM</name>
<proteinExistence type="predicted"/>
<reference evidence="2 3" key="1">
    <citation type="submission" date="2019-07" db="EMBL/GenBank/DDBJ databases">
        <title>Diversity of Bacteria from Kongsfjorden, Arctic.</title>
        <authorList>
            <person name="Yu Y."/>
        </authorList>
    </citation>
    <scope>NUCLEOTIDE SEQUENCE [LARGE SCALE GENOMIC DNA]</scope>
    <source>
        <strain evidence="2 3">SM1927</strain>
    </source>
</reference>
<accession>A0ABY3FAY3</accession>
<dbReference type="Pfam" id="PF12902">
    <property type="entry name" value="Ferritin-like"/>
    <property type="match status" value="1"/>
</dbReference>
<protein>
    <recommendedName>
        <fullName evidence="1">Iminophenyl-pyruvate dimer synthase domain-containing protein</fullName>
    </recommendedName>
</protein>
<dbReference type="EMBL" id="VNFF01000015">
    <property type="protein sequence ID" value="TVU81785.1"/>
    <property type="molecule type" value="Genomic_DNA"/>
</dbReference>
<dbReference type="Proteomes" id="UP000317938">
    <property type="component" value="Unassembled WGS sequence"/>
</dbReference>
<dbReference type="InterPro" id="IPR012347">
    <property type="entry name" value="Ferritin-like"/>
</dbReference>
<evidence type="ECO:0000259" key="1">
    <source>
        <dbReference type="Pfam" id="PF12902"/>
    </source>
</evidence>
<evidence type="ECO:0000313" key="3">
    <source>
        <dbReference type="Proteomes" id="UP000317938"/>
    </source>
</evidence>
<sequence>MEQLKMQSAQKAVRINLDLDLKVSIKQYKKIKERPVSYKDADIACIKAIAQAAINVELFTIPLYMTGLYSIQGMHAIGGDEGLYPERLWPGLGATAGFIPNERIAKLDITPTPKPSKPLSVNEQAFNAVYSVFIEEMLHLQLASNIASKLNLTPSFTSNALQTEKFGWHCYDDTTQIPHILDFKDCSRDLSKLSPKVKEYFTTHFQGQTLQDMRVNAAALTKEQALLFLLIEETEESAKKLIINKDLDGVRPKYFETAPFDWFKATDTEVDLPMFGSIGHMYCCYWDYLEIVYEDGSSLIDILVNPAKPDSVQRDYFNTRDSAEYKPQYPGINGSINESNDLDKLKIEIVNNINAITDQGEGKGVVSEICSRWAAESWVITYLQQQTVALKSTPIEADDHQVAAKFQPNADNLKEDYPADSAGQKPLPLSGIACARITNTKKDHFITFADVLDLIIQYEYQEGQSYSDNNAAQVYMTWQTWHNLCGKFTVAMLNPQGGDKAKHKHPDLPAVVDVEKALNNLFSSPERRAQTHQIFSESAVGTLKGLTTALDRYWGGKTTEFPGPAMSGSGDRVSICWATTGQAPDLVAGIADMSKDVLYHACQGMDYTKENSNNLPPATVFHSCKGSNNCKAQGGCGFVHSTTPGGSCGGSAPADGPFSAPANNKCNNLGGCAVPISASQLFPKEPSAKPQMQLFEFGDGPDYASTAKPYTDPETGKVLEQMPFKEGDAVYSIAWQAYCNAKGVQTTPPPADDIRLALPPST</sequence>
<feature type="domain" description="Iminophenyl-pyruvate dimer synthase" evidence="1">
    <location>
        <begin position="51"/>
        <end position="364"/>
    </location>
</feature>
<keyword evidence="3" id="KW-1185">Reference proteome</keyword>
<gene>
    <name evidence="2" type="ORF">FQP85_15160</name>
</gene>
<comment type="caution">
    <text evidence="2">The sequence shown here is derived from an EMBL/GenBank/DDBJ whole genome shotgun (WGS) entry which is preliminary data.</text>
</comment>
<dbReference type="Gene3D" id="1.20.1260.10">
    <property type="match status" value="1"/>
</dbReference>